<evidence type="ECO:0000313" key="1">
    <source>
        <dbReference type="EMBL" id="JAS42752.1"/>
    </source>
</evidence>
<sequence length="121" mass="13870">SVNLCSKVDKLILALSKELITDKCKDLTLQRNIYRILSFRIGHSKSIEQAVLSACKQLVDHIPLVVKQTFCERKSNDQLLDILQLSLEYLVIAQEDNFCLFFIETVMDTLQLSLDVDILNQ</sequence>
<name>A0A1B6EXR2_9HEMI</name>
<reference evidence="1" key="1">
    <citation type="submission" date="2015-11" db="EMBL/GenBank/DDBJ databases">
        <title>De novo transcriptome assembly of four potential Pierce s Disease insect vectors from Arizona vineyards.</title>
        <authorList>
            <person name="Tassone E.E."/>
        </authorList>
    </citation>
    <scope>NUCLEOTIDE SEQUENCE</scope>
</reference>
<feature type="non-terminal residue" evidence="1">
    <location>
        <position position="121"/>
    </location>
</feature>
<protein>
    <submittedName>
        <fullName evidence="1">Uncharacterized protein</fullName>
    </submittedName>
</protein>
<gene>
    <name evidence="1" type="ORF">g.4907</name>
</gene>
<dbReference type="EMBL" id="GECZ01027017">
    <property type="protein sequence ID" value="JAS42752.1"/>
    <property type="molecule type" value="Transcribed_RNA"/>
</dbReference>
<proteinExistence type="predicted"/>
<accession>A0A1B6EXR2</accession>
<dbReference type="AlphaFoldDB" id="A0A1B6EXR2"/>
<organism evidence="1">
    <name type="scientific">Cuerna arida</name>
    <dbReference type="NCBI Taxonomy" id="1464854"/>
    <lineage>
        <taxon>Eukaryota</taxon>
        <taxon>Metazoa</taxon>
        <taxon>Ecdysozoa</taxon>
        <taxon>Arthropoda</taxon>
        <taxon>Hexapoda</taxon>
        <taxon>Insecta</taxon>
        <taxon>Pterygota</taxon>
        <taxon>Neoptera</taxon>
        <taxon>Paraneoptera</taxon>
        <taxon>Hemiptera</taxon>
        <taxon>Auchenorrhyncha</taxon>
        <taxon>Membracoidea</taxon>
        <taxon>Cicadellidae</taxon>
        <taxon>Cicadellinae</taxon>
        <taxon>Proconiini</taxon>
        <taxon>Cuerna</taxon>
    </lineage>
</organism>
<feature type="non-terminal residue" evidence="1">
    <location>
        <position position="1"/>
    </location>
</feature>